<dbReference type="GO" id="GO:0016887">
    <property type="term" value="F:ATP hydrolysis activity"/>
    <property type="evidence" value="ECO:0007669"/>
    <property type="project" value="InterPro"/>
</dbReference>
<feature type="domain" description="BCS1 N-terminal" evidence="16">
    <location>
        <begin position="50"/>
        <end position="258"/>
    </location>
</feature>
<dbReference type="SUPFAM" id="SSF52540">
    <property type="entry name" value="P-loop containing nucleoside triphosphate hydrolases"/>
    <property type="match status" value="1"/>
</dbReference>
<dbReference type="Pfam" id="PF08740">
    <property type="entry name" value="BCS1_N"/>
    <property type="match status" value="1"/>
</dbReference>
<evidence type="ECO:0000256" key="2">
    <source>
        <dbReference type="ARBA" id="ARBA00007448"/>
    </source>
</evidence>
<keyword evidence="4 12" id="KW-0547">Nucleotide-binding</keyword>
<feature type="region of interest" description="Disordered" evidence="13">
    <location>
        <begin position="566"/>
        <end position="634"/>
    </location>
</feature>
<dbReference type="InterPro" id="IPR003960">
    <property type="entry name" value="ATPase_AAA_CS"/>
</dbReference>
<dbReference type="SMART" id="SM00382">
    <property type="entry name" value="AAA"/>
    <property type="match status" value="1"/>
</dbReference>
<dbReference type="InterPro" id="IPR057495">
    <property type="entry name" value="AAA_lid_BCS1"/>
</dbReference>
<evidence type="ECO:0000256" key="11">
    <source>
        <dbReference type="ARBA" id="ARBA00048778"/>
    </source>
</evidence>
<dbReference type="GO" id="GO:0005524">
    <property type="term" value="F:ATP binding"/>
    <property type="evidence" value="ECO:0007669"/>
    <property type="project" value="UniProtKB-KW"/>
</dbReference>
<proteinExistence type="inferred from homology"/>
<comment type="caution">
    <text evidence="17">The sequence shown here is derived from an EMBL/GenBank/DDBJ whole genome shotgun (WGS) entry which is preliminary data.</text>
</comment>
<feature type="compositionally biased region" description="Basic and acidic residues" evidence="13">
    <location>
        <begin position="566"/>
        <end position="619"/>
    </location>
</feature>
<sequence>MTRYNSSDAAQSSPIAVQPLLDSMVPGFSILSQVFAQYFHIDITYYMTTFVIAMAVAAGLRIWGVILIDFFKGHFVSTAEIRFDDEMYNYVLYWVSNQAFSKKTCQFVAGTKTNSEMVWSPDEEEDDKYKDDDADLDLAEGYEDQWMRIANRDKIKTLQYTPSEGTHFFRYHGRFLAFTRVKEEKQTVIWVAQTERIYISCLGRDTQILKELLDEAQRAYLERDGNRTIIYRGCKQGGEETANWVRCMSRPPRPLSTVVLDETQKQAFVDDVKEYLHPWTRRWYSNRGIPYRRGYLLHGPPGTGKTSLCFAVSGMFGLKIHVVSLNSRTLTEDGLESLFHNLPRRCVVLLEDIDTAGVTEKREREESDKEKLVDKANGGTTGAAASPKGVSLSALLNIIDGVASSEGRILVMTTNHIEKLDNALLRPGRVDMTIGFGNADTATIGGLFRAIYTQLEGDIPTRQTETDESATEKPKAVPRDPEKSNGVVPTPKSATPSFFTENIHHHGLSDAEVTSLAAEFASAIPNEEFTPAEVQGYLLKHKSRPGVAVEGAAAWVEMLREEKAKRKEAEKKAMEEKRAKEEEEKQKNKKKQPEEKDGEGKKSERNEEGVEVTEEKGIKDGIVTSPGGTAPSSK</sequence>
<feature type="domain" description="AAA+ ATPase" evidence="15">
    <location>
        <begin position="291"/>
        <end position="440"/>
    </location>
</feature>
<evidence type="ECO:0000256" key="6">
    <source>
        <dbReference type="ARBA" id="ARBA00022801"/>
    </source>
</evidence>
<evidence type="ECO:0000259" key="16">
    <source>
        <dbReference type="SMART" id="SM01024"/>
    </source>
</evidence>
<evidence type="ECO:0000256" key="5">
    <source>
        <dbReference type="ARBA" id="ARBA00022792"/>
    </source>
</evidence>
<dbReference type="PANTHER" id="PTHR23070">
    <property type="entry name" value="BCS1 AAA-TYPE ATPASE"/>
    <property type="match status" value="1"/>
</dbReference>
<evidence type="ECO:0000256" key="8">
    <source>
        <dbReference type="ARBA" id="ARBA00022989"/>
    </source>
</evidence>
<feature type="compositionally biased region" description="Basic and acidic residues" evidence="13">
    <location>
        <begin position="470"/>
        <end position="483"/>
    </location>
</feature>
<dbReference type="Pfam" id="PF00004">
    <property type="entry name" value="AAA"/>
    <property type="match status" value="1"/>
</dbReference>
<protein>
    <submittedName>
        <fullName evidence="17">Uncharacterized protein</fullName>
    </submittedName>
</protein>
<dbReference type="EMBL" id="JAGHQM010001254">
    <property type="protein sequence ID" value="KAH0556038.1"/>
    <property type="molecule type" value="Genomic_DNA"/>
</dbReference>
<evidence type="ECO:0000256" key="10">
    <source>
        <dbReference type="ARBA" id="ARBA00023136"/>
    </source>
</evidence>
<keyword evidence="18" id="KW-1185">Reference proteome</keyword>
<comment type="subcellular location">
    <subcellularLocation>
        <location evidence="1">Mitochondrion inner membrane</location>
        <topology evidence="1">Single-pass membrane protein</topology>
    </subcellularLocation>
</comment>
<dbReference type="Gene3D" id="3.40.50.300">
    <property type="entry name" value="P-loop containing nucleotide triphosphate hydrolases"/>
    <property type="match status" value="1"/>
</dbReference>
<evidence type="ECO:0000313" key="17">
    <source>
        <dbReference type="EMBL" id="KAH0556038.1"/>
    </source>
</evidence>
<evidence type="ECO:0000256" key="14">
    <source>
        <dbReference type="SAM" id="Phobius"/>
    </source>
</evidence>
<evidence type="ECO:0000256" key="1">
    <source>
        <dbReference type="ARBA" id="ARBA00004434"/>
    </source>
</evidence>
<comment type="similarity">
    <text evidence="2">Belongs to the AAA ATPase family. BCS1 subfamily.</text>
</comment>
<dbReference type="PROSITE" id="PS00674">
    <property type="entry name" value="AAA"/>
    <property type="match status" value="1"/>
</dbReference>
<evidence type="ECO:0000256" key="13">
    <source>
        <dbReference type="SAM" id="MobiDB-lite"/>
    </source>
</evidence>
<keyword evidence="3 14" id="KW-0812">Transmembrane</keyword>
<keyword evidence="7 12" id="KW-0067">ATP-binding</keyword>
<keyword evidence="6" id="KW-0378">Hydrolase</keyword>
<evidence type="ECO:0000256" key="12">
    <source>
        <dbReference type="RuleBase" id="RU003651"/>
    </source>
</evidence>
<comment type="catalytic activity">
    <reaction evidence="11">
        <text>ATP + H2O = ADP + phosphate + H(+)</text>
        <dbReference type="Rhea" id="RHEA:13065"/>
        <dbReference type="ChEBI" id="CHEBI:15377"/>
        <dbReference type="ChEBI" id="CHEBI:15378"/>
        <dbReference type="ChEBI" id="CHEBI:30616"/>
        <dbReference type="ChEBI" id="CHEBI:43474"/>
        <dbReference type="ChEBI" id="CHEBI:456216"/>
    </reaction>
    <physiologicalReaction direction="left-to-right" evidence="11">
        <dbReference type="Rhea" id="RHEA:13066"/>
    </physiologicalReaction>
</comment>
<feature type="transmembrane region" description="Helical" evidence="14">
    <location>
        <begin position="45"/>
        <end position="68"/>
    </location>
</feature>
<dbReference type="InterPro" id="IPR003593">
    <property type="entry name" value="AAA+_ATPase"/>
</dbReference>
<gene>
    <name evidence="17" type="ORF">GP486_006020</name>
</gene>
<keyword evidence="9" id="KW-0496">Mitochondrion</keyword>
<dbReference type="SMART" id="SM01024">
    <property type="entry name" value="BCS1_N"/>
    <property type="match status" value="1"/>
</dbReference>
<evidence type="ECO:0000256" key="3">
    <source>
        <dbReference type="ARBA" id="ARBA00022692"/>
    </source>
</evidence>
<organism evidence="17 18">
    <name type="scientific">Trichoglossum hirsutum</name>
    <dbReference type="NCBI Taxonomy" id="265104"/>
    <lineage>
        <taxon>Eukaryota</taxon>
        <taxon>Fungi</taxon>
        <taxon>Dikarya</taxon>
        <taxon>Ascomycota</taxon>
        <taxon>Pezizomycotina</taxon>
        <taxon>Geoglossomycetes</taxon>
        <taxon>Geoglossales</taxon>
        <taxon>Geoglossaceae</taxon>
        <taxon>Trichoglossum</taxon>
    </lineage>
</organism>
<dbReference type="Pfam" id="PF25426">
    <property type="entry name" value="AAA_lid_BCS1"/>
    <property type="match status" value="1"/>
</dbReference>
<accession>A0A9P8RL72</accession>
<feature type="region of interest" description="Disordered" evidence="13">
    <location>
        <begin position="359"/>
        <end position="385"/>
    </location>
</feature>
<dbReference type="AlphaFoldDB" id="A0A9P8RL72"/>
<evidence type="ECO:0000259" key="15">
    <source>
        <dbReference type="SMART" id="SM00382"/>
    </source>
</evidence>
<evidence type="ECO:0000313" key="18">
    <source>
        <dbReference type="Proteomes" id="UP000750711"/>
    </source>
</evidence>
<dbReference type="InterPro" id="IPR027417">
    <property type="entry name" value="P-loop_NTPase"/>
</dbReference>
<feature type="compositionally biased region" description="Basic and acidic residues" evidence="13">
    <location>
        <begin position="359"/>
        <end position="374"/>
    </location>
</feature>
<feature type="region of interest" description="Disordered" evidence="13">
    <location>
        <begin position="458"/>
        <end position="497"/>
    </location>
</feature>
<dbReference type="InterPro" id="IPR003959">
    <property type="entry name" value="ATPase_AAA_core"/>
</dbReference>
<reference evidence="17" key="1">
    <citation type="submission" date="2021-03" db="EMBL/GenBank/DDBJ databases">
        <title>Comparative genomics and phylogenomic investigation of the class Geoglossomycetes provide insights into ecological specialization and systematics.</title>
        <authorList>
            <person name="Melie T."/>
            <person name="Pirro S."/>
            <person name="Miller A.N."/>
            <person name="Quandt A."/>
        </authorList>
    </citation>
    <scope>NUCLEOTIDE SEQUENCE</scope>
    <source>
        <strain evidence="17">CAQ_001_2017</strain>
    </source>
</reference>
<keyword evidence="5" id="KW-0999">Mitochondrion inner membrane</keyword>
<keyword evidence="8 14" id="KW-1133">Transmembrane helix</keyword>
<keyword evidence="10 14" id="KW-0472">Membrane</keyword>
<name>A0A9P8RL72_9PEZI</name>
<evidence type="ECO:0000256" key="7">
    <source>
        <dbReference type="ARBA" id="ARBA00022840"/>
    </source>
</evidence>
<dbReference type="GO" id="GO:0005743">
    <property type="term" value="C:mitochondrial inner membrane"/>
    <property type="evidence" value="ECO:0007669"/>
    <property type="project" value="UniProtKB-SubCell"/>
</dbReference>
<dbReference type="InterPro" id="IPR014851">
    <property type="entry name" value="BCS1_N"/>
</dbReference>
<dbReference type="Proteomes" id="UP000750711">
    <property type="component" value="Unassembled WGS sequence"/>
</dbReference>
<dbReference type="InterPro" id="IPR050747">
    <property type="entry name" value="Mitochondrial_chaperone_BCS1"/>
</dbReference>
<evidence type="ECO:0000256" key="4">
    <source>
        <dbReference type="ARBA" id="ARBA00022741"/>
    </source>
</evidence>
<evidence type="ECO:0000256" key="9">
    <source>
        <dbReference type="ARBA" id="ARBA00023128"/>
    </source>
</evidence>